<feature type="non-terminal residue" evidence="1">
    <location>
        <position position="67"/>
    </location>
</feature>
<reference evidence="1 2" key="1">
    <citation type="submission" date="2017-02" db="EMBL/GenBank/DDBJ databases">
        <title>Draft Genome Sequences of 'Candidatus Synechococcus spongiarum', Cyanobacterial Symbionts of the Mediterranean Sponge Aplysina aerophoba from two locations.</title>
        <authorList>
            <person name="Slaby B.M."/>
            <person name="Hentschel U."/>
        </authorList>
    </citation>
    <scope>NUCLEOTIDE SEQUENCE [LARGE SCALE GENOMIC DNA]</scope>
    <source>
        <strain evidence="1">LMB bulk15M</strain>
    </source>
</reference>
<accession>A0A1T1D0U9</accession>
<organism evidence="1 2">
    <name type="scientific">Candidatus Synechococcus spongiarum LMB bulk15M</name>
    <dbReference type="NCBI Taxonomy" id="1943582"/>
    <lineage>
        <taxon>Bacteria</taxon>
        <taxon>Bacillati</taxon>
        <taxon>Cyanobacteriota</taxon>
        <taxon>Cyanophyceae</taxon>
        <taxon>Synechococcales</taxon>
        <taxon>Synechococcaceae</taxon>
        <taxon>Synechococcus</taxon>
    </lineage>
</organism>
<evidence type="ECO:0000313" key="2">
    <source>
        <dbReference type="Proteomes" id="UP000242636"/>
    </source>
</evidence>
<dbReference type="Proteomes" id="UP000242636">
    <property type="component" value="Unassembled WGS sequence"/>
</dbReference>
<dbReference type="AlphaFoldDB" id="A0A1T1D0U9"/>
<dbReference type="EMBL" id="MWLD01000035">
    <property type="protein sequence ID" value="OOV34491.1"/>
    <property type="molecule type" value="Genomic_DNA"/>
</dbReference>
<gene>
    <name evidence="1" type="ORF">BV61_02690</name>
</gene>
<keyword evidence="2" id="KW-1185">Reference proteome</keyword>
<sequence>MAVHQHGLEPLLDLQAGGFLDEVAAPATLATATTGLGVTGFSRGLAHFLATRWPQLQLLVAAMASGA</sequence>
<protein>
    <submittedName>
        <fullName evidence="1">Uncharacterized protein</fullName>
    </submittedName>
</protein>
<comment type="caution">
    <text evidence="1">The sequence shown here is derived from an EMBL/GenBank/DDBJ whole genome shotgun (WGS) entry which is preliminary data.</text>
</comment>
<proteinExistence type="predicted"/>
<evidence type="ECO:0000313" key="1">
    <source>
        <dbReference type="EMBL" id="OOV34491.1"/>
    </source>
</evidence>
<name>A0A1T1D0U9_9SYNE</name>